<name>B9D3G8_CAMRE</name>
<accession>B9D3G8</accession>
<reference evidence="1 2" key="1">
    <citation type="submission" date="2008-08" db="EMBL/GenBank/DDBJ databases">
        <authorList>
            <person name="Madupu R."/>
            <person name="Durkin A.S."/>
            <person name="Torralba M."/>
            <person name="Methe B."/>
            <person name="Sutton G.G."/>
            <person name="Strausberg R.L."/>
            <person name="Nelson K.E."/>
        </authorList>
    </citation>
    <scope>NUCLEOTIDE SEQUENCE [LARGE SCALE GENOMIC DNA]</scope>
    <source>
        <strain evidence="1 2">RM3267</strain>
    </source>
</reference>
<gene>
    <name evidence="1" type="ORF">CAMRE0001_0022</name>
</gene>
<dbReference type="STRING" id="553218.CAMRE0001_0022"/>
<dbReference type="AlphaFoldDB" id="B9D3G8"/>
<dbReference type="Proteomes" id="UP000003082">
    <property type="component" value="Unassembled WGS sequence"/>
</dbReference>
<comment type="caution">
    <text evidence="1">The sequence shown here is derived from an EMBL/GenBank/DDBJ whole genome shotgun (WGS) entry which is preliminary data.</text>
</comment>
<proteinExistence type="predicted"/>
<dbReference type="EMBL" id="ACFU01000020">
    <property type="protein sequence ID" value="EEF13445.1"/>
    <property type="molecule type" value="Genomic_DNA"/>
</dbReference>
<sequence length="61" mass="7099">MLRYDLRAFKDIKFAVCGVEFTLSNLTVKKSLFKIYLIKFHIFKAPVLPLKFDAATAKFKI</sequence>
<evidence type="ECO:0000313" key="1">
    <source>
        <dbReference type="EMBL" id="EEF13445.1"/>
    </source>
</evidence>
<protein>
    <submittedName>
        <fullName evidence="1">Uncharacterized protein</fullName>
    </submittedName>
</protein>
<organism evidence="1 2">
    <name type="scientific">Campylobacter rectus RM3267</name>
    <dbReference type="NCBI Taxonomy" id="553218"/>
    <lineage>
        <taxon>Bacteria</taxon>
        <taxon>Pseudomonadati</taxon>
        <taxon>Campylobacterota</taxon>
        <taxon>Epsilonproteobacteria</taxon>
        <taxon>Campylobacterales</taxon>
        <taxon>Campylobacteraceae</taxon>
        <taxon>Campylobacter</taxon>
    </lineage>
</organism>
<evidence type="ECO:0000313" key="2">
    <source>
        <dbReference type="Proteomes" id="UP000003082"/>
    </source>
</evidence>
<keyword evidence="2" id="KW-1185">Reference proteome</keyword>